<dbReference type="InterPro" id="IPR028896">
    <property type="entry name" value="GcvT/YgfZ/DmdA"/>
</dbReference>
<dbReference type="Pfam" id="PF01571">
    <property type="entry name" value="GCV_T"/>
    <property type="match status" value="1"/>
</dbReference>
<feature type="domain" description="GCVT N-terminal" evidence="1">
    <location>
        <begin position="23"/>
        <end position="252"/>
    </location>
</feature>
<reference evidence="2 3" key="1">
    <citation type="submission" date="2017-06" db="EMBL/GenBank/DDBJ databases">
        <authorList>
            <person name="Kim H.J."/>
            <person name="Triplett B.A."/>
        </authorList>
    </citation>
    <scope>NUCLEOTIDE SEQUENCE [LARGE SCALE GENOMIC DNA]</scope>
    <source>
        <strain evidence="2 3">CGMCC 4.1858</strain>
    </source>
</reference>
<dbReference type="InterPro" id="IPR006222">
    <property type="entry name" value="GCVT_N"/>
</dbReference>
<name>A0A239MT68_9ACTN</name>
<dbReference type="GO" id="GO:0032259">
    <property type="term" value="P:methylation"/>
    <property type="evidence" value="ECO:0007669"/>
    <property type="project" value="UniProtKB-KW"/>
</dbReference>
<evidence type="ECO:0000259" key="1">
    <source>
        <dbReference type="Pfam" id="PF01571"/>
    </source>
</evidence>
<dbReference type="Gene3D" id="3.30.1360.120">
    <property type="entry name" value="Probable tRNA modification gtpase trme, domain 1"/>
    <property type="match status" value="1"/>
</dbReference>
<dbReference type="Proteomes" id="UP000198280">
    <property type="component" value="Unassembled WGS sequence"/>
</dbReference>
<dbReference type="OrthoDB" id="2055370at2"/>
<dbReference type="SUPFAM" id="SSF103025">
    <property type="entry name" value="Folate-binding domain"/>
    <property type="match status" value="1"/>
</dbReference>
<gene>
    <name evidence="2" type="ORF">SAMN05216252_12746</name>
</gene>
<proteinExistence type="predicted"/>
<organism evidence="2 3">
    <name type="scientific">Actinacidiphila glaucinigra</name>
    <dbReference type="NCBI Taxonomy" id="235986"/>
    <lineage>
        <taxon>Bacteria</taxon>
        <taxon>Bacillati</taxon>
        <taxon>Actinomycetota</taxon>
        <taxon>Actinomycetes</taxon>
        <taxon>Kitasatosporales</taxon>
        <taxon>Streptomycetaceae</taxon>
        <taxon>Actinacidiphila</taxon>
    </lineage>
</organism>
<dbReference type="InterPro" id="IPR027266">
    <property type="entry name" value="TrmE/GcvT-like"/>
</dbReference>
<sequence>MNLEEKIHKAGNVAHMLRNAPQGPYVYPMRAEYTNWRDEQRAWKETAVLFDQSNHMTDIYFKGPDALRLMSDLGVNGFKNFGRNKAKQFIACNYDGYFVGDAILFAFEDDEFSLVGRPVAPNWAAFHAETGDYRVTVTRDERSIANDGRRLTFRFQLNGPATHKIVERAAGAPLPRIKFFAMGEFKIAGVPIRALNHTMVGVPGDEFTGLELVGPQEHSETVREALLAAGEEFGLRQGGARAYPATAIESGWLPAPVPAIYTGETMKPFRQWLSAEGFEANKSIGGSFVSDNIEDYYVTPWDLGYGRVIRFDHDFIGREALELMADQPHRRKVWLRWNDRDTAELITDSLFGSGPHTKYLEMPVSNYATGSYDKVLVDGRLVGISANAGYTVNVGGWSSLAMVDDSEAIDGREVTIVIGEENGGSAKPTVERHVQRHIRATLRTRPLV</sequence>
<protein>
    <submittedName>
        <fullName evidence="2">Syringate O-demethylase/vanillate/3-O-methylgallate O-demethylase</fullName>
    </submittedName>
</protein>
<accession>A0A239MT68</accession>
<keyword evidence="3" id="KW-1185">Reference proteome</keyword>
<dbReference type="GO" id="GO:0008168">
    <property type="term" value="F:methyltransferase activity"/>
    <property type="evidence" value="ECO:0007669"/>
    <property type="project" value="UniProtKB-KW"/>
</dbReference>
<keyword evidence="2" id="KW-0808">Transferase</keyword>
<keyword evidence="2" id="KW-0489">Methyltransferase</keyword>
<dbReference type="AlphaFoldDB" id="A0A239MT68"/>
<dbReference type="PANTHER" id="PTHR43757">
    <property type="entry name" value="AMINOMETHYLTRANSFERASE"/>
    <property type="match status" value="1"/>
</dbReference>
<dbReference type="RefSeq" id="WP_089227998.1">
    <property type="nucleotide sequence ID" value="NZ_FZOF01000027.1"/>
</dbReference>
<evidence type="ECO:0000313" key="2">
    <source>
        <dbReference type="EMBL" id="SNT45875.1"/>
    </source>
</evidence>
<dbReference type="PANTHER" id="PTHR43757:SF2">
    <property type="entry name" value="AMINOMETHYLTRANSFERASE, MITOCHONDRIAL"/>
    <property type="match status" value="1"/>
</dbReference>
<dbReference type="EMBL" id="FZOF01000027">
    <property type="protein sequence ID" value="SNT45875.1"/>
    <property type="molecule type" value="Genomic_DNA"/>
</dbReference>
<evidence type="ECO:0000313" key="3">
    <source>
        <dbReference type="Proteomes" id="UP000198280"/>
    </source>
</evidence>